<dbReference type="PANTHER" id="PTHR45348">
    <property type="entry name" value="HYPOTHETICAL OXIDOREDUCTASE (EUROFUNG)"/>
    <property type="match status" value="1"/>
</dbReference>
<comment type="similarity">
    <text evidence="1">Belongs to the zinc-containing alcohol dehydrogenase family.</text>
</comment>
<dbReference type="InterPro" id="IPR047122">
    <property type="entry name" value="Trans-enoyl_RdTase-like"/>
</dbReference>
<evidence type="ECO:0000256" key="1">
    <source>
        <dbReference type="ARBA" id="ARBA00008072"/>
    </source>
</evidence>
<dbReference type="InterPro" id="IPR013154">
    <property type="entry name" value="ADH-like_N"/>
</dbReference>
<evidence type="ECO:0000259" key="4">
    <source>
        <dbReference type="SMART" id="SM00829"/>
    </source>
</evidence>
<feature type="domain" description="Enoyl reductase (ER)" evidence="4">
    <location>
        <begin position="14"/>
        <end position="354"/>
    </location>
</feature>
<organism evidence="5 6">
    <name type="scientific">Lojkania enalia</name>
    <dbReference type="NCBI Taxonomy" id="147567"/>
    <lineage>
        <taxon>Eukaryota</taxon>
        <taxon>Fungi</taxon>
        <taxon>Dikarya</taxon>
        <taxon>Ascomycota</taxon>
        <taxon>Pezizomycotina</taxon>
        <taxon>Dothideomycetes</taxon>
        <taxon>Pleosporomycetidae</taxon>
        <taxon>Pleosporales</taxon>
        <taxon>Pleosporales incertae sedis</taxon>
        <taxon>Lojkania</taxon>
    </lineage>
</organism>
<dbReference type="Gene3D" id="3.40.50.720">
    <property type="entry name" value="NAD(P)-binding Rossmann-like Domain"/>
    <property type="match status" value="1"/>
</dbReference>
<comment type="subunit">
    <text evidence="2">Monomer.</text>
</comment>
<dbReference type="Proteomes" id="UP000800093">
    <property type="component" value="Unassembled WGS sequence"/>
</dbReference>
<dbReference type="SUPFAM" id="SSF50129">
    <property type="entry name" value="GroES-like"/>
    <property type="match status" value="1"/>
</dbReference>
<dbReference type="EMBL" id="ML986729">
    <property type="protein sequence ID" value="KAF2258900.1"/>
    <property type="molecule type" value="Genomic_DNA"/>
</dbReference>
<evidence type="ECO:0000256" key="2">
    <source>
        <dbReference type="ARBA" id="ARBA00011245"/>
    </source>
</evidence>
<dbReference type="SUPFAM" id="SSF51735">
    <property type="entry name" value="NAD(P)-binding Rossmann-fold domains"/>
    <property type="match status" value="1"/>
</dbReference>
<keyword evidence="3" id="KW-0560">Oxidoreductase</keyword>
<dbReference type="PANTHER" id="PTHR45348:SF2">
    <property type="entry name" value="ZINC-TYPE ALCOHOL DEHYDROGENASE-LIKE PROTEIN C2E1P3.01"/>
    <property type="match status" value="1"/>
</dbReference>
<sequence>MGALPNTQHAVVACTNRAWAFRKELPVPRLEDGEVLIKIEAVALNPSDAKQLENCPVDGAISGSDLAGTVVKVSKSMEKDLHIGDRVTAMVLGCNPRQPDNGAFAQYAAVRAGFCVKLPETISFEAGTTLTVGLVTCGLALRSLGLVDATARLASPKNQDSNYVLVYGGSTATGALAIQILRFLGYAPMAVCSPSSFPLVREVGAHLCVDYRNSGGSDEIRNTTNGQLRWVLDCIGSPGSTTFCYTAFGNLDGRYTALNPVPDRLRLRKRRVVPDWILGYTVFGSDVNLSEGFVKKAASIDTAFTIAWLMNMESLLSRGELQPHPTSLQPDGLRGIERDLLLLRQGSTSGKKLVYMLHDT</sequence>
<dbReference type="OrthoDB" id="48317at2759"/>
<accession>A0A9P4MVE2</accession>
<keyword evidence="6" id="KW-1185">Reference proteome</keyword>
<dbReference type="SMART" id="SM00829">
    <property type="entry name" value="PKS_ER"/>
    <property type="match status" value="1"/>
</dbReference>
<dbReference type="GO" id="GO:0016651">
    <property type="term" value="F:oxidoreductase activity, acting on NAD(P)H"/>
    <property type="evidence" value="ECO:0007669"/>
    <property type="project" value="InterPro"/>
</dbReference>
<comment type="caution">
    <text evidence="5">The sequence shown here is derived from an EMBL/GenBank/DDBJ whole genome shotgun (WGS) entry which is preliminary data.</text>
</comment>
<evidence type="ECO:0000313" key="6">
    <source>
        <dbReference type="Proteomes" id="UP000800093"/>
    </source>
</evidence>
<dbReference type="CDD" id="cd08249">
    <property type="entry name" value="enoyl_reductase_like"/>
    <property type="match status" value="1"/>
</dbReference>
<dbReference type="InterPro" id="IPR020843">
    <property type="entry name" value="ER"/>
</dbReference>
<dbReference type="Gene3D" id="3.90.180.10">
    <property type="entry name" value="Medium-chain alcohol dehydrogenases, catalytic domain"/>
    <property type="match status" value="1"/>
</dbReference>
<dbReference type="Pfam" id="PF08240">
    <property type="entry name" value="ADH_N"/>
    <property type="match status" value="1"/>
</dbReference>
<evidence type="ECO:0000313" key="5">
    <source>
        <dbReference type="EMBL" id="KAF2258900.1"/>
    </source>
</evidence>
<evidence type="ECO:0000256" key="3">
    <source>
        <dbReference type="ARBA" id="ARBA00023002"/>
    </source>
</evidence>
<dbReference type="AlphaFoldDB" id="A0A9P4MVE2"/>
<proteinExistence type="inferred from homology"/>
<name>A0A9P4MVE2_9PLEO</name>
<reference evidence="6" key="1">
    <citation type="journal article" date="2020" name="Stud. Mycol.">
        <title>101 Dothideomycetes genomes: A test case for predicting lifestyles and emergence of pathogens.</title>
        <authorList>
            <person name="Haridas S."/>
            <person name="Albert R."/>
            <person name="Binder M."/>
            <person name="Bloem J."/>
            <person name="LaButti K."/>
            <person name="Salamov A."/>
            <person name="Andreopoulos B."/>
            <person name="Baker S."/>
            <person name="Barry K."/>
            <person name="Bills G."/>
            <person name="Bluhm B."/>
            <person name="Cannon C."/>
            <person name="Castanera R."/>
            <person name="Culley D."/>
            <person name="Daum C."/>
            <person name="Ezra D."/>
            <person name="Gonzalez J."/>
            <person name="Henrissat B."/>
            <person name="Kuo A."/>
            <person name="Liang C."/>
            <person name="Lipzen A."/>
            <person name="Lutzoni F."/>
            <person name="Magnuson J."/>
            <person name="Mondo S."/>
            <person name="Nolan M."/>
            <person name="Ohm R."/>
            <person name="Pangilinan J."/>
            <person name="Park H.-J."/>
            <person name="Ramirez L."/>
            <person name="Alfaro M."/>
            <person name="Sun H."/>
            <person name="Tritt A."/>
            <person name="Yoshinaga Y."/>
            <person name="Zwiers L.-H."/>
            <person name="Turgeon B."/>
            <person name="Goodwin S."/>
            <person name="Spatafora J."/>
            <person name="Crous P."/>
            <person name="Grigoriev I."/>
        </authorList>
    </citation>
    <scope>NUCLEOTIDE SEQUENCE [LARGE SCALE GENOMIC DNA]</scope>
    <source>
        <strain evidence="6">CBS 304.66</strain>
    </source>
</reference>
<gene>
    <name evidence="5" type="ORF">CC78DRAFT_476895</name>
</gene>
<protein>
    <submittedName>
        <fullName evidence="5">Alcohol dehydrogenase</fullName>
    </submittedName>
</protein>
<dbReference type="InterPro" id="IPR036291">
    <property type="entry name" value="NAD(P)-bd_dom_sf"/>
</dbReference>
<dbReference type="InterPro" id="IPR011032">
    <property type="entry name" value="GroES-like_sf"/>
</dbReference>